<evidence type="ECO:0000313" key="1">
    <source>
        <dbReference type="EMBL" id="MFE3846868.1"/>
    </source>
</evidence>
<proteinExistence type="predicted"/>
<dbReference type="Proteomes" id="UP001600039">
    <property type="component" value="Unassembled WGS sequence"/>
</dbReference>
<accession>A0ABW6HJF5</accession>
<sequence length="77" mass="9003">MIPENAIGLAVFSLGRGSSRFSFRNQIVEELLQHNNIPTFLFDLCNEKEDQIYENRFNIDLLTSRLIEATQIKMRKD</sequence>
<evidence type="ECO:0008006" key="3">
    <source>
        <dbReference type="Google" id="ProtNLM"/>
    </source>
</evidence>
<reference evidence="1 2" key="1">
    <citation type="submission" date="2024-06" db="EMBL/GenBank/DDBJ databases">
        <title>Flavobacterium spp. isolated from glacier.</title>
        <authorList>
            <person name="Han D."/>
        </authorList>
    </citation>
    <scope>NUCLEOTIDE SEQUENCE [LARGE SCALE GENOMIC DNA]</scope>
    <source>
        <strain evidence="1 2">LB3P45</strain>
    </source>
</reference>
<name>A0ABW6HJF5_9FLAO</name>
<dbReference type="EMBL" id="JBHZQA010000001">
    <property type="protein sequence ID" value="MFE3846868.1"/>
    <property type="molecule type" value="Genomic_DNA"/>
</dbReference>
<keyword evidence="2" id="KW-1185">Reference proteome</keyword>
<evidence type="ECO:0000313" key="2">
    <source>
        <dbReference type="Proteomes" id="UP001600039"/>
    </source>
</evidence>
<gene>
    <name evidence="1" type="ORF">ACFX5D_02665</name>
</gene>
<dbReference type="RefSeq" id="WP_379856710.1">
    <property type="nucleotide sequence ID" value="NZ_JBHZQA010000001.1"/>
</dbReference>
<protein>
    <recommendedName>
        <fullName evidence="3">NADPH-dependent FMN reductase</fullName>
    </recommendedName>
</protein>
<comment type="caution">
    <text evidence="1">The sequence shown here is derived from an EMBL/GenBank/DDBJ whole genome shotgun (WGS) entry which is preliminary data.</text>
</comment>
<organism evidence="1 2">
    <name type="scientific">Flavobacterium fructosi</name>
    <dbReference type="NCBI Taxonomy" id="3230416"/>
    <lineage>
        <taxon>Bacteria</taxon>
        <taxon>Pseudomonadati</taxon>
        <taxon>Bacteroidota</taxon>
        <taxon>Flavobacteriia</taxon>
        <taxon>Flavobacteriales</taxon>
        <taxon>Flavobacteriaceae</taxon>
        <taxon>Flavobacterium</taxon>
    </lineage>
</organism>